<sequence>MTLVLQKIVSGGQTGVDRAALDVAAGTARRNGAGRKLHWGGWCPPLGRAEDGTISCSYNLVETPQACSLLTPNVPRSQRTEWNVRDSDATLIMYLSIPNDPGTQATHSFCEHYCRPVHEVLLDENATNSAVQSVHNWLSSYNVETLNIAGPSESTQPGVYDATYNFLQYFLLE</sequence>
<dbReference type="Pfam" id="PF12694">
    <property type="entry name" value="cpYpsA"/>
    <property type="match status" value="1"/>
</dbReference>
<dbReference type="InterPro" id="IPR024755">
    <property type="entry name" value="cpYpsA"/>
</dbReference>
<proteinExistence type="predicted"/>
<keyword evidence="2" id="KW-1185">Reference proteome</keyword>
<comment type="caution">
    <text evidence="1">The sequence shown here is derived from an EMBL/GenBank/DDBJ whole genome shotgun (WGS) entry which is preliminary data.</text>
</comment>
<name>A0A9N8EP40_9STRA</name>
<dbReference type="Gene3D" id="3.40.50.450">
    <property type="match status" value="1"/>
</dbReference>
<organism evidence="1 2">
    <name type="scientific">Seminavis robusta</name>
    <dbReference type="NCBI Taxonomy" id="568900"/>
    <lineage>
        <taxon>Eukaryota</taxon>
        <taxon>Sar</taxon>
        <taxon>Stramenopiles</taxon>
        <taxon>Ochrophyta</taxon>
        <taxon>Bacillariophyta</taxon>
        <taxon>Bacillariophyceae</taxon>
        <taxon>Bacillariophycidae</taxon>
        <taxon>Naviculales</taxon>
        <taxon>Naviculaceae</taxon>
        <taxon>Seminavis</taxon>
    </lineage>
</organism>
<dbReference type="EMBL" id="CAICTM010001669">
    <property type="protein sequence ID" value="CAB9525397.1"/>
    <property type="molecule type" value="Genomic_DNA"/>
</dbReference>
<dbReference type="Proteomes" id="UP001153069">
    <property type="component" value="Unassembled WGS sequence"/>
</dbReference>
<dbReference type="AlphaFoldDB" id="A0A9N8EP40"/>
<evidence type="ECO:0000313" key="1">
    <source>
        <dbReference type="EMBL" id="CAB9525397.1"/>
    </source>
</evidence>
<gene>
    <name evidence="1" type="ORF">SEMRO_1671_G290070.1</name>
</gene>
<protein>
    <submittedName>
        <fullName evidence="1">Uncharacterized protein</fullName>
    </submittedName>
</protein>
<dbReference type="OrthoDB" id="2379830at2759"/>
<accession>A0A9N8EP40</accession>
<reference evidence="1" key="1">
    <citation type="submission" date="2020-06" db="EMBL/GenBank/DDBJ databases">
        <authorList>
            <consortium name="Plant Systems Biology data submission"/>
        </authorList>
    </citation>
    <scope>NUCLEOTIDE SEQUENCE</scope>
    <source>
        <strain evidence="1">D6</strain>
    </source>
</reference>
<evidence type="ECO:0000313" key="2">
    <source>
        <dbReference type="Proteomes" id="UP001153069"/>
    </source>
</evidence>